<dbReference type="GO" id="GO:0008270">
    <property type="term" value="F:zinc ion binding"/>
    <property type="evidence" value="ECO:0007669"/>
    <property type="project" value="UniProtKB-UniRule"/>
</dbReference>
<dbReference type="Pfam" id="PF01261">
    <property type="entry name" value="AP_endonuc_2"/>
    <property type="match status" value="1"/>
</dbReference>
<dbReference type="InterPro" id="IPR018246">
    <property type="entry name" value="AP_endonuc_F2_Zn_BS"/>
</dbReference>
<dbReference type="GO" id="GO:0006284">
    <property type="term" value="P:base-excision repair"/>
    <property type="evidence" value="ECO:0007669"/>
    <property type="project" value="TreeGrafter"/>
</dbReference>
<accession>A0A2M7QDY1</accession>
<feature type="binding site" evidence="7">
    <location>
        <position position="107"/>
    </location>
    <ligand>
        <name>Zn(2+)</name>
        <dbReference type="ChEBI" id="CHEBI:29105"/>
        <label>1</label>
    </ligand>
</feature>
<dbReference type="HAMAP" id="MF_00152">
    <property type="entry name" value="Nfo"/>
    <property type="match status" value="1"/>
</dbReference>
<dbReference type="EC" id="3.1.21.2" evidence="7"/>
<keyword evidence="5 7" id="KW-0862">Zinc</keyword>
<dbReference type="PANTHER" id="PTHR21445:SF0">
    <property type="entry name" value="APURINIC-APYRIMIDINIC ENDONUCLEASE"/>
    <property type="match status" value="1"/>
</dbReference>
<dbReference type="InterPro" id="IPR013022">
    <property type="entry name" value="Xyl_isomerase-like_TIM-brl"/>
</dbReference>
<keyword evidence="2 7" id="KW-0479">Metal-binding</keyword>
<evidence type="ECO:0000259" key="8">
    <source>
        <dbReference type="Pfam" id="PF01261"/>
    </source>
</evidence>
<feature type="binding site" evidence="7">
    <location>
        <position position="174"/>
    </location>
    <ligand>
        <name>Zn(2+)</name>
        <dbReference type="ChEBI" id="CHEBI:29105"/>
        <label>2</label>
    </ligand>
</feature>
<dbReference type="InterPro" id="IPR001719">
    <property type="entry name" value="AP_endonuc_2"/>
</dbReference>
<dbReference type="SUPFAM" id="SSF51658">
    <property type="entry name" value="Xylose isomerase-like"/>
    <property type="match status" value="1"/>
</dbReference>
<evidence type="ECO:0000256" key="6">
    <source>
        <dbReference type="ARBA" id="ARBA00023204"/>
    </source>
</evidence>
<dbReference type="EMBL" id="PFLF01000020">
    <property type="protein sequence ID" value="PIY69429.1"/>
    <property type="molecule type" value="Genomic_DNA"/>
</dbReference>
<keyword evidence="7" id="KW-0540">Nuclease</keyword>
<evidence type="ECO:0000256" key="5">
    <source>
        <dbReference type="ARBA" id="ARBA00022833"/>
    </source>
</evidence>
<dbReference type="GO" id="GO:0008833">
    <property type="term" value="F:deoxyribonuclease IV (phage-T4-induced) activity"/>
    <property type="evidence" value="ECO:0007669"/>
    <property type="project" value="UniProtKB-UniRule"/>
</dbReference>
<proteinExistence type="inferred from homology"/>
<keyword evidence="4 7" id="KW-0378">Hydrolase</keyword>
<feature type="binding site" evidence="7">
    <location>
        <position position="256"/>
    </location>
    <ligand>
        <name>Zn(2+)</name>
        <dbReference type="ChEBI" id="CHEBI:29105"/>
        <label>2</label>
    </ligand>
</feature>
<dbReference type="GO" id="GO:0003677">
    <property type="term" value="F:DNA binding"/>
    <property type="evidence" value="ECO:0007669"/>
    <property type="project" value="InterPro"/>
</dbReference>
<comment type="similarity">
    <text evidence="1 7">Belongs to the AP endonuclease 2 family.</text>
</comment>
<dbReference type="SMART" id="SM00518">
    <property type="entry name" value="AP2Ec"/>
    <property type="match status" value="1"/>
</dbReference>
<dbReference type="InterPro" id="IPR036237">
    <property type="entry name" value="Xyl_isomerase-like_sf"/>
</dbReference>
<feature type="binding site" evidence="7">
    <location>
        <position position="68"/>
    </location>
    <ligand>
        <name>Zn(2+)</name>
        <dbReference type="ChEBI" id="CHEBI:29105"/>
        <label>1</label>
    </ligand>
</feature>
<keyword evidence="7" id="KW-0255">Endonuclease</keyword>
<evidence type="ECO:0000313" key="9">
    <source>
        <dbReference type="EMBL" id="PIY69429.1"/>
    </source>
</evidence>
<name>A0A2M7QDY1_9BACT</name>
<sequence length="277" mass="30922">MNHKIGAHVSISGGYLKALERIIKIGGNCLQIFSTSPRGWNTPAVNEQSGKQFKIEAKKLNIDPIFFHASYLINLADEGKGGHLSKQVLIAELKAASFMGVKGSIVHLGSFKNDKSENKYKTLIRHIKEVLKDAPDDTLFMMENAGNNKIGQTLDEIAQIIKDVNNGRMRICLDTCHLFSAGYDLRTKELLEKFMNVFDAKIGLDKIEVWHLNDSRDPFSSFRDRHENIGGGSIGLDEFKLIMNHPKFKALPFIIETPGFDGNGPDKKNIDILKGLL</sequence>
<comment type="cofactor">
    <cofactor evidence="7">
        <name>Zn(2+)</name>
        <dbReference type="ChEBI" id="CHEBI:29105"/>
    </cofactor>
    <text evidence="7">Binds 3 Zn(2+) ions.</text>
</comment>
<dbReference type="PANTHER" id="PTHR21445">
    <property type="entry name" value="ENDONUCLEASE IV ENDODEOXYRIBONUCLEASE IV"/>
    <property type="match status" value="1"/>
</dbReference>
<feature type="binding site" evidence="7">
    <location>
        <position position="224"/>
    </location>
    <ligand>
        <name>Zn(2+)</name>
        <dbReference type="ChEBI" id="CHEBI:29105"/>
        <label>3</label>
    </ligand>
</feature>
<dbReference type="GO" id="GO:0008081">
    <property type="term" value="F:phosphoric diester hydrolase activity"/>
    <property type="evidence" value="ECO:0007669"/>
    <property type="project" value="TreeGrafter"/>
</dbReference>
<dbReference type="Gene3D" id="3.20.20.150">
    <property type="entry name" value="Divalent-metal-dependent TIM barrel enzymes"/>
    <property type="match status" value="1"/>
</dbReference>
<dbReference type="CDD" id="cd00019">
    <property type="entry name" value="AP2Ec"/>
    <property type="match status" value="1"/>
</dbReference>
<evidence type="ECO:0000313" key="10">
    <source>
        <dbReference type="Proteomes" id="UP000230108"/>
    </source>
</evidence>
<reference evidence="10" key="1">
    <citation type="submission" date="2017-09" db="EMBL/GenBank/DDBJ databases">
        <title>Depth-based differentiation of microbial function through sediment-hosted aquifers and enrichment of novel symbionts in the deep terrestrial subsurface.</title>
        <authorList>
            <person name="Probst A.J."/>
            <person name="Ladd B."/>
            <person name="Jarett J.K."/>
            <person name="Geller-Mcgrath D.E."/>
            <person name="Sieber C.M.K."/>
            <person name="Emerson J.B."/>
            <person name="Anantharaman K."/>
            <person name="Thomas B.C."/>
            <person name="Malmstrom R."/>
            <person name="Stieglmeier M."/>
            <person name="Klingl A."/>
            <person name="Woyke T."/>
            <person name="Ryan C.M."/>
            <person name="Banfield J.F."/>
        </authorList>
    </citation>
    <scope>NUCLEOTIDE SEQUENCE [LARGE SCALE GENOMIC DNA]</scope>
</reference>
<feature type="binding site" evidence="7">
    <location>
        <position position="211"/>
    </location>
    <ligand>
        <name>Zn(2+)</name>
        <dbReference type="ChEBI" id="CHEBI:29105"/>
        <label>2</label>
    </ligand>
</feature>
<organism evidence="9 10">
    <name type="scientific">Candidatus Roizmanbacteria bacterium CG_4_10_14_0_8_um_filter_39_9</name>
    <dbReference type="NCBI Taxonomy" id="1974829"/>
    <lineage>
        <taxon>Bacteria</taxon>
        <taxon>Candidatus Roizmaniibacteriota</taxon>
    </lineage>
</organism>
<keyword evidence="3 7" id="KW-0227">DNA damage</keyword>
<evidence type="ECO:0000256" key="7">
    <source>
        <dbReference type="HAMAP-Rule" id="MF_00152"/>
    </source>
</evidence>
<gene>
    <name evidence="7" type="primary">nfo</name>
    <name evidence="9" type="ORF">COY90_00730</name>
</gene>
<feature type="binding site" evidence="7">
    <location>
        <position position="143"/>
    </location>
    <ligand>
        <name>Zn(2+)</name>
        <dbReference type="ChEBI" id="CHEBI:29105"/>
        <label>1</label>
    </ligand>
</feature>
<evidence type="ECO:0000256" key="4">
    <source>
        <dbReference type="ARBA" id="ARBA00022801"/>
    </source>
</evidence>
<dbReference type="PROSITE" id="PS51432">
    <property type="entry name" value="AP_NUCLEASE_F2_4"/>
    <property type="match status" value="1"/>
</dbReference>
<comment type="catalytic activity">
    <reaction evidence="7">
        <text>Endonucleolytic cleavage to 5'-phosphooligonucleotide end-products.</text>
        <dbReference type="EC" id="3.1.21.2"/>
    </reaction>
</comment>
<comment type="caution">
    <text evidence="9">The sequence shown here is derived from an EMBL/GenBank/DDBJ whole genome shotgun (WGS) entry which is preliminary data.</text>
</comment>
<evidence type="ECO:0000256" key="2">
    <source>
        <dbReference type="ARBA" id="ARBA00022723"/>
    </source>
</evidence>
<feature type="binding site" evidence="7">
    <location>
        <position position="143"/>
    </location>
    <ligand>
        <name>Zn(2+)</name>
        <dbReference type="ChEBI" id="CHEBI:29105"/>
        <label>2</label>
    </ligand>
</feature>
<dbReference type="FunFam" id="3.20.20.150:FF:000001">
    <property type="entry name" value="Probable endonuclease 4"/>
    <property type="match status" value="1"/>
</dbReference>
<feature type="domain" description="Xylose isomerase-like TIM barrel" evidence="8">
    <location>
        <begin position="20"/>
        <end position="268"/>
    </location>
</feature>
<feature type="binding site" evidence="7">
    <location>
        <position position="177"/>
    </location>
    <ligand>
        <name>Zn(2+)</name>
        <dbReference type="ChEBI" id="CHEBI:29105"/>
        <label>3</label>
    </ligand>
</feature>
<dbReference type="GO" id="GO:0003906">
    <property type="term" value="F:DNA-(apurinic or apyrimidinic site) endonuclease activity"/>
    <property type="evidence" value="ECO:0007669"/>
    <property type="project" value="TreeGrafter"/>
</dbReference>
<comment type="function">
    <text evidence="7">Endonuclease IV plays a role in DNA repair. It cleaves phosphodiester bonds at apurinic or apyrimidinic (AP) sites, generating a 3'-hydroxyl group and a 5'-terminal sugar phosphate.</text>
</comment>
<evidence type="ECO:0000256" key="1">
    <source>
        <dbReference type="ARBA" id="ARBA00005340"/>
    </source>
</evidence>
<feature type="binding site" evidence="7">
    <location>
        <position position="226"/>
    </location>
    <ligand>
        <name>Zn(2+)</name>
        <dbReference type="ChEBI" id="CHEBI:29105"/>
        <label>3</label>
    </ligand>
</feature>
<dbReference type="NCBIfam" id="TIGR00587">
    <property type="entry name" value="nfo"/>
    <property type="match status" value="1"/>
</dbReference>
<dbReference type="PROSITE" id="PS00729">
    <property type="entry name" value="AP_NUCLEASE_F2_1"/>
    <property type="match status" value="1"/>
</dbReference>
<dbReference type="Proteomes" id="UP000230108">
    <property type="component" value="Unassembled WGS sequence"/>
</dbReference>
<dbReference type="PROSITE" id="PS00730">
    <property type="entry name" value="AP_NUCLEASE_F2_2"/>
    <property type="match status" value="1"/>
</dbReference>
<protein>
    <recommendedName>
        <fullName evidence="7">Probable endonuclease 4</fullName>
        <ecNumber evidence="7">3.1.21.2</ecNumber>
    </recommendedName>
    <alternativeName>
        <fullName evidence="7">Endodeoxyribonuclease IV</fullName>
    </alternativeName>
    <alternativeName>
        <fullName evidence="7">Endonuclease IV</fullName>
    </alternativeName>
</protein>
<keyword evidence="6 7" id="KW-0234">DNA repair</keyword>
<evidence type="ECO:0000256" key="3">
    <source>
        <dbReference type="ARBA" id="ARBA00022763"/>
    </source>
</evidence>
<dbReference type="AlphaFoldDB" id="A0A2M7QDY1"/>